<dbReference type="AlphaFoldDB" id="A0A9X3XII2"/>
<name>A0A9X3XII2_9CLOT</name>
<gene>
    <name evidence="1" type="ORF">NE398_05445</name>
</gene>
<dbReference type="GO" id="GO:0004519">
    <property type="term" value="F:endonuclease activity"/>
    <property type="evidence" value="ECO:0007669"/>
    <property type="project" value="UniProtKB-KW"/>
</dbReference>
<sequence length="138" mass="16245">MTLYHCEICGATADIHHIVHKHEGGYDIKLNYKYLCNYHHRGKNGPHNCIETDLRYKLELQDKLYKLLPKDYYTAKELYTLLGMSNSSLKKLIKKLKLFKEGYSKEDIIKNLMGGKLYSYAMLQELELERLFHSINIS</sequence>
<accession>A0A9X3XII2</accession>
<keyword evidence="1" id="KW-0378">Hydrolase</keyword>
<keyword evidence="1" id="KW-0255">Endonuclease</keyword>
<dbReference type="Proteomes" id="UP001141183">
    <property type="component" value="Unassembled WGS sequence"/>
</dbReference>
<comment type="caution">
    <text evidence="1">The sequence shown here is derived from an EMBL/GenBank/DDBJ whole genome shotgun (WGS) entry which is preliminary data.</text>
</comment>
<dbReference type="InterPro" id="IPR003615">
    <property type="entry name" value="HNH_nuc"/>
</dbReference>
<proteinExistence type="predicted"/>
<dbReference type="CDD" id="cd00085">
    <property type="entry name" value="HNHc"/>
    <property type="match status" value="1"/>
</dbReference>
<reference evidence="1" key="1">
    <citation type="submission" date="2022-05" db="EMBL/GenBank/DDBJ databases">
        <title>Draft genome sequence of Clostridium tertium strain CP3 isolated from Peru.</title>
        <authorList>
            <person name="Hurtado R."/>
            <person name="Lima L."/>
            <person name="Sousa T."/>
            <person name="Jaiswal A.K."/>
            <person name="Tiwari S."/>
            <person name="Maturrano L."/>
            <person name="Brenig B."/>
            <person name="Azevedo V."/>
        </authorList>
    </citation>
    <scope>NUCLEOTIDE SEQUENCE</scope>
    <source>
        <strain evidence="1">CP3</strain>
    </source>
</reference>
<evidence type="ECO:0000313" key="1">
    <source>
        <dbReference type="EMBL" id="MDC4239608.1"/>
    </source>
</evidence>
<evidence type="ECO:0000313" key="2">
    <source>
        <dbReference type="Proteomes" id="UP001141183"/>
    </source>
</evidence>
<dbReference type="RefSeq" id="WP_035285516.1">
    <property type="nucleotide sequence ID" value="NZ_CABKOG010000003.1"/>
</dbReference>
<dbReference type="EMBL" id="JAMRYU010000004">
    <property type="protein sequence ID" value="MDC4239608.1"/>
    <property type="molecule type" value="Genomic_DNA"/>
</dbReference>
<protein>
    <submittedName>
        <fullName evidence="1">HNH endonuclease</fullName>
    </submittedName>
</protein>
<keyword evidence="2" id="KW-1185">Reference proteome</keyword>
<organism evidence="1 2">
    <name type="scientific">Clostridium tertium</name>
    <dbReference type="NCBI Taxonomy" id="1559"/>
    <lineage>
        <taxon>Bacteria</taxon>
        <taxon>Bacillati</taxon>
        <taxon>Bacillota</taxon>
        <taxon>Clostridia</taxon>
        <taxon>Eubacteriales</taxon>
        <taxon>Clostridiaceae</taxon>
        <taxon>Clostridium</taxon>
    </lineage>
</organism>
<keyword evidence="1" id="KW-0540">Nuclease</keyword>